<dbReference type="Pfam" id="PF00528">
    <property type="entry name" value="BPD_transp_1"/>
    <property type="match status" value="1"/>
</dbReference>
<dbReference type="Proteomes" id="UP000325307">
    <property type="component" value="Unassembled WGS sequence"/>
</dbReference>
<protein>
    <submittedName>
        <fullName evidence="10">Metal ABC transporter permease</fullName>
    </submittedName>
</protein>
<dbReference type="RefSeq" id="WP_149955333.1">
    <property type="nucleotide sequence ID" value="NZ_BKDJ01000001.1"/>
</dbReference>
<dbReference type="InterPro" id="IPR000515">
    <property type="entry name" value="MetI-like"/>
</dbReference>
<evidence type="ECO:0000256" key="3">
    <source>
        <dbReference type="ARBA" id="ARBA00022448"/>
    </source>
</evidence>
<dbReference type="InterPro" id="IPR035906">
    <property type="entry name" value="MetI-like_sf"/>
</dbReference>
<evidence type="ECO:0000313" key="10">
    <source>
        <dbReference type="EMBL" id="GER21835.1"/>
    </source>
</evidence>
<reference evidence="10 11" key="1">
    <citation type="submission" date="2019-09" db="EMBL/GenBank/DDBJ databases">
        <title>Arthrobacter zafarii sp. nov., a moderately thermotolerant and halotolerant actinobacterium isolated from Cholistan desert soil of Pakistan.</title>
        <authorList>
            <person name="Amin A."/>
            <person name="Ahmed I."/>
            <person name="Khalid N."/>
            <person name="Schumann P."/>
            <person name="Busse H.J."/>
            <person name="Khan I.U."/>
            <person name="Li S."/>
            <person name="Li W.J."/>
        </authorList>
    </citation>
    <scope>NUCLEOTIDE SEQUENCE [LARGE SCALE GENOMIC DNA]</scope>
    <source>
        <strain evidence="10 11">NCCP-1664</strain>
    </source>
</reference>
<organism evidence="10 11">
    <name type="scientific">Zafaria cholistanensis</name>
    <dbReference type="NCBI Taxonomy" id="1682741"/>
    <lineage>
        <taxon>Bacteria</taxon>
        <taxon>Bacillati</taxon>
        <taxon>Actinomycetota</taxon>
        <taxon>Actinomycetes</taxon>
        <taxon>Micrococcales</taxon>
        <taxon>Micrococcaceae</taxon>
        <taxon>Zafaria</taxon>
    </lineage>
</organism>
<dbReference type="GO" id="GO:0048473">
    <property type="term" value="P:D-methionine transmembrane transport"/>
    <property type="evidence" value="ECO:0007669"/>
    <property type="project" value="TreeGrafter"/>
</dbReference>
<feature type="domain" description="ABC transmembrane type-1" evidence="9">
    <location>
        <begin position="21"/>
        <end position="216"/>
    </location>
</feature>
<dbReference type="PANTHER" id="PTHR30450:SF1">
    <property type="entry name" value="D-METHIONINE TRANSPORT SYSTEM PERMEASE PROTEIN METI-RELATED"/>
    <property type="match status" value="1"/>
</dbReference>
<feature type="transmembrane region" description="Helical" evidence="8">
    <location>
        <begin position="91"/>
        <end position="114"/>
    </location>
</feature>
<feature type="transmembrane region" description="Helical" evidence="8">
    <location>
        <begin position="27"/>
        <end position="47"/>
    </location>
</feature>
<dbReference type="NCBIfam" id="NF008049">
    <property type="entry name" value="PRK10782.1"/>
    <property type="match status" value="1"/>
</dbReference>
<keyword evidence="6 8" id="KW-1133">Transmembrane helix</keyword>
<dbReference type="InterPro" id="IPR051322">
    <property type="entry name" value="AA_ABC_Transporter_Permease"/>
</dbReference>
<dbReference type="FunFam" id="1.10.3720.10:FF:000002">
    <property type="entry name" value="D-methionine ABC transporter permease MetI"/>
    <property type="match status" value="1"/>
</dbReference>
<evidence type="ECO:0000256" key="2">
    <source>
        <dbReference type="ARBA" id="ARBA00007069"/>
    </source>
</evidence>
<keyword evidence="3 8" id="KW-0813">Transport</keyword>
<evidence type="ECO:0000256" key="6">
    <source>
        <dbReference type="ARBA" id="ARBA00022989"/>
    </source>
</evidence>
<dbReference type="PROSITE" id="PS50928">
    <property type="entry name" value="ABC_TM1"/>
    <property type="match status" value="1"/>
</dbReference>
<evidence type="ECO:0000256" key="4">
    <source>
        <dbReference type="ARBA" id="ARBA00022475"/>
    </source>
</evidence>
<evidence type="ECO:0000256" key="5">
    <source>
        <dbReference type="ARBA" id="ARBA00022692"/>
    </source>
</evidence>
<name>A0A5A7NLS7_9MICC</name>
<dbReference type="CDD" id="cd06261">
    <property type="entry name" value="TM_PBP2"/>
    <property type="match status" value="1"/>
</dbReference>
<evidence type="ECO:0000313" key="11">
    <source>
        <dbReference type="Proteomes" id="UP000325307"/>
    </source>
</evidence>
<keyword evidence="11" id="KW-1185">Reference proteome</keyword>
<comment type="caution">
    <text evidence="10">The sequence shown here is derived from an EMBL/GenBank/DDBJ whole genome shotgun (WGS) entry which is preliminary data.</text>
</comment>
<proteinExistence type="inferred from homology"/>
<dbReference type="Gene3D" id="1.10.3720.10">
    <property type="entry name" value="MetI-like"/>
    <property type="match status" value="1"/>
</dbReference>
<dbReference type="GO" id="GO:0005886">
    <property type="term" value="C:plasma membrane"/>
    <property type="evidence" value="ECO:0007669"/>
    <property type="project" value="UniProtKB-SubCell"/>
</dbReference>
<evidence type="ECO:0000256" key="7">
    <source>
        <dbReference type="ARBA" id="ARBA00023136"/>
    </source>
</evidence>
<sequence length="226" mass="23802">MDILNDLFSNPGITKALPTAFAETLQMVGISGVFVVLIGLPLGVILHTTAPGGLTPAPWVNAVLGGIIVNITRSVPYAILMVSLIPLTRMLVGTSIGPVAASVSLTIGTVPFFARLVETSLREVDFGKIDAALVMGSTRLQVVRKVLLAEAMPGLVAALTTTLVTLVGFSAMAGLIGGGGLGRLAYNYGYQRFDTTVMLTTIVIMVVLVQLIQFVGDRVSRRVDHR</sequence>
<feature type="transmembrane region" description="Helical" evidence="8">
    <location>
        <begin position="59"/>
        <end position="85"/>
    </location>
</feature>
<dbReference type="AlphaFoldDB" id="A0A5A7NLS7"/>
<evidence type="ECO:0000256" key="8">
    <source>
        <dbReference type="RuleBase" id="RU363032"/>
    </source>
</evidence>
<dbReference type="SUPFAM" id="SSF161098">
    <property type="entry name" value="MetI-like"/>
    <property type="match status" value="1"/>
</dbReference>
<keyword evidence="4" id="KW-1003">Cell membrane</keyword>
<accession>A0A5A7NLS7</accession>
<dbReference type="EMBL" id="BKDJ01000001">
    <property type="protein sequence ID" value="GER21835.1"/>
    <property type="molecule type" value="Genomic_DNA"/>
</dbReference>
<keyword evidence="7 8" id="KW-0472">Membrane</keyword>
<keyword evidence="5 8" id="KW-0812">Transmembrane</keyword>
<evidence type="ECO:0000259" key="9">
    <source>
        <dbReference type="PROSITE" id="PS50928"/>
    </source>
</evidence>
<gene>
    <name evidence="10" type="ORF">NCCP1664_03320</name>
</gene>
<feature type="transmembrane region" description="Helical" evidence="8">
    <location>
        <begin position="196"/>
        <end position="216"/>
    </location>
</feature>
<comment type="subcellular location">
    <subcellularLocation>
        <location evidence="1 8">Cell membrane</location>
        <topology evidence="1 8">Multi-pass membrane protein</topology>
    </subcellularLocation>
</comment>
<dbReference type="OrthoDB" id="9793490at2"/>
<evidence type="ECO:0000256" key="1">
    <source>
        <dbReference type="ARBA" id="ARBA00004651"/>
    </source>
</evidence>
<feature type="transmembrane region" description="Helical" evidence="8">
    <location>
        <begin position="154"/>
        <end position="176"/>
    </location>
</feature>
<dbReference type="PANTHER" id="PTHR30450">
    <property type="entry name" value="ABC TRANSPORTER PERMEASE"/>
    <property type="match status" value="1"/>
</dbReference>
<comment type="similarity">
    <text evidence="2">Belongs to the binding-protein-dependent transport system permease family. CysTW subfamily.</text>
</comment>